<protein>
    <recommendedName>
        <fullName evidence="9">Glycosyltransferase family 92</fullName>
    </recommendedName>
</protein>
<evidence type="ECO:0000256" key="2">
    <source>
        <dbReference type="ARBA" id="ARBA00022676"/>
    </source>
</evidence>
<dbReference type="EMBL" id="JAVDUU010000004">
    <property type="protein sequence ID" value="MDR6944531.1"/>
    <property type="molecule type" value="Genomic_DNA"/>
</dbReference>
<dbReference type="InterPro" id="IPR029044">
    <property type="entry name" value="Nucleotide-diphossugar_trans"/>
</dbReference>
<dbReference type="Pfam" id="PF01697">
    <property type="entry name" value="Glyco_transf_92"/>
    <property type="match status" value="1"/>
</dbReference>
<comment type="caution">
    <text evidence="7">The sequence shown here is derived from an EMBL/GenBank/DDBJ whole genome shotgun (WGS) entry which is preliminary data.</text>
</comment>
<dbReference type="PANTHER" id="PTHR21461:SF69">
    <property type="entry name" value="GLYCOSYLTRANSFERASE FAMILY 92 PROTEIN"/>
    <property type="match status" value="1"/>
</dbReference>
<evidence type="ECO:0000256" key="1">
    <source>
        <dbReference type="ARBA" id="ARBA00004167"/>
    </source>
</evidence>
<name>A0ABU1TH06_9SPHI</name>
<dbReference type="RefSeq" id="WP_310100901.1">
    <property type="nucleotide sequence ID" value="NZ_JAVDUU010000004.1"/>
</dbReference>
<evidence type="ECO:0000256" key="4">
    <source>
        <dbReference type="ARBA" id="ARBA00022692"/>
    </source>
</evidence>
<sequence length="280" mass="32441">MIKSLRNLYSSYLYKVAICCIAKNEDEYLPEWIDYHIKIGVSHFYIYDNDSAVPITTTLSSYIKDGIVQVEHITGYGQQMPVHDHCLANYGFECQWIAFIDVDEFIVPKTLTGNLPQFLADYEKYGGLAVHWLVFGSNRNLEKPKTSQIETYTKRSLKTEPVNGHIKSIVQPRYVKRVPGDPHHFKYKLGRYCVNENFQRIRGPIAKHTSNKIQLNHYFLRSLEEFKLKIARGRADKGVDRKLDEFYDLDKRANQVSDESAIELELIMTEIAGVKPDKLN</sequence>
<dbReference type="PANTHER" id="PTHR21461">
    <property type="entry name" value="GLYCOSYLTRANSFERASE FAMILY 92 PROTEIN"/>
    <property type="match status" value="1"/>
</dbReference>
<evidence type="ECO:0000313" key="7">
    <source>
        <dbReference type="EMBL" id="MDR6944531.1"/>
    </source>
</evidence>
<gene>
    <name evidence="7" type="ORF">J2W55_004391</name>
</gene>
<evidence type="ECO:0000256" key="3">
    <source>
        <dbReference type="ARBA" id="ARBA00022679"/>
    </source>
</evidence>
<proteinExistence type="predicted"/>
<keyword evidence="5" id="KW-1133">Transmembrane helix</keyword>
<organism evidence="7 8">
    <name type="scientific">Mucilaginibacter pocheonensis</name>
    <dbReference type="NCBI Taxonomy" id="398050"/>
    <lineage>
        <taxon>Bacteria</taxon>
        <taxon>Pseudomonadati</taxon>
        <taxon>Bacteroidota</taxon>
        <taxon>Sphingobacteriia</taxon>
        <taxon>Sphingobacteriales</taxon>
        <taxon>Sphingobacteriaceae</taxon>
        <taxon>Mucilaginibacter</taxon>
    </lineage>
</organism>
<keyword evidence="8" id="KW-1185">Reference proteome</keyword>
<evidence type="ECO:0000313" key="8">
    <source>
        <dbReference type="Proteomes" id="UP001247620"/>
    </source>
</evidence>
<keyword evidence="4" id="KW-0812">Transmembrane</keyword>
<accession>A0ABU1TH06</accession>
<dbReference type="SUPFAM" id="SSF53448">
    <property type="entry name" value="Nucleotide-diphospho-sugar transferases"/>
    <property type="match status" value="1"/>
</dbReference>
<evidence type="ECO:0000256" key="5">
    <source>
        <dbReference type="ARBA" id="ARBA00022989"/>
    </source>
</evidence>
<dbReference type="Proteomes" id="UP001247620">
    <property type="component" value="Unassembled WGS sequence"/>
</dbReference>
<keyword evidence="3" id="KW-0808">Transferase</keyword>
<comment type="subcellular location">
    <subcellularLocation>
        <location evidence="1">Membrane</location>
        <topology evidence="1">Single-pass membrane protein</topology>
    </subcellularLocation>
</comment>
<evidence type="ECO:0008006" key="9">
    <source>
        <dbReference type="Google" id="ProtNLM"/>
    </source>
</evidence>
<reference evidence="7 8" key="1">
    <citation type="submission" date="2023-07" db="EMBL/GenBank/DDBJ databases">
        <title>Sorghum-associated microbial communities from plants grown in Nebraska, USA.</title>
        <authorList>
            <person name="Schachtman D."/>
        </authorList>
    </citation>
    <scope>NUCLEOTIDE SEQUENCE [LARGE SCALE GENOMIC DNA]</scope>
    <source>
        <strain evidence="7 8">3262</strain>
    </source>
</reference>
<keyword evidence="6" id="KW-0472">Membrane</keyword>
<dbReference type="InterPro" id="IPR008166">
    <property type="entry name" value="Glyco_transf_92"/>
</dbReference>
<keyword evidence="2" id="KW-0328">Glycosyltransferase</keyword>
<evidence type="ECO:0000256" key="6">
    <source>
        <dbReference type="ARBA" id="ARBA00023136"/>
    </source>
</evidence>